<evidence type="ECO:0000313" key="1">
    <source>
        <dbReference type="EMBL" id="QTR48964.1"/>
    </source>
</evidence>
<protein>
    <recommendedName>
        <fullName evidence="3">HEPN domain-containing protein</fullName>
    </recommendedName>
</protein>
<gene>
    <name evidence="1" type="ORF">J8380_11835</name>
</gene>
<evidence type="ECO:0008006" key="3">
    <source>
        <dbReference type="Google" id="ProtNLM"/>
    </source>
</evidence>
<name>A0ABX7WZ62_9GAMM</name>
<proteinExistence type="predicted"/>
<accession>A0ABX7WZ62</accession>
<evidence type="ECO:0000313" key="2">
    <source>
        <dbReference type="Proteomes" id="UP000672027"/>
    </source>
</evidence>
<dbReference type="RefSeq" id="WP_210225832.1">
    <property type="nucleotide sequence ID" value="NZ_CP072800.1"/>
</dbReference>
<dbReference type="EMBL" id="CP072800">
    <property type="protein sequence ID" value="QTR48964.1"/>
    <property type="molecule type" value="Genomic_DNA"/>
</dbReference>
<organism evidence="1 2">
    <name type="scientific">Candidatus Thiothrix anitrata</name>
    <dbReference type="NCBI Taxonomy" id="2823902"/>
    <lineage>
        <taxon>Bacteria</taxon>
        <taxon>Pseudomonadati</taxon>
        <taxon>Pseudomonadota</taxon>
        <taxon>Gammaproteobacteria</taxon>
        <taxon>Thiotrichales</taxon>
        <taxon>Thiotrichaceae</taxon>
        <taxon>Thiothrix</taxon>
    </lineage>
</organism>
<sequence length="251" mass="29764">MTDKEHHYLFPPTQSPLDFNRQMFWLSQQPRHWASKGIRLKRDADLFYQSSDQARLLIVSELEKKNFNFARFYRWYLQEEIIEILNNNNDCFLPDFDSYYLLIHLSLENTLKAIWLDQYPEHIGFDNLPKPLRTHSLVRIAKDIKLELSKEQEQLLSKISELFVGYSRYPIKDRITKPSTPNDLDFGEASFDTTCIDCLENPYAHDKELIDDLFQSQLQERVDQVFTNSHVHMQSTFKFNEESDLASSKNA</sequence>
<keyword evidence="2" id="KW-1185">Reference proteome</keyword>
<dbReference type="Proteomes" id="UP000672027">
    <property type="component" value="Chromosome"/>
</dbReference>
<reference evidence="1 2" key="1">
    <citation type="submission" date="2021-04" db="EMBL/GenBank/DDBJ databases">
        <title>Genomics, taxonomy and metabolism of representatives of sulfur bacteria of the genus Thiothrix: Thiothrix fructosivorans QT, Thiothrix unzii A1T and three new species, Thiothrix subterranea sp. nov., Thiothrix litoralis sp. nov. and 'Candidatus Thiothrix anitrata' sp. nov.</title>
        <authorList>
            <person name="Ravin N.V."/>
            <person name="Smolyakov D."/>
            <person name="Rudenko T.S."/>
            <person name="Mardanov A.V."/>
            <person name="Beletsky A.V."/>
            <person name="Markov N.D."/>
            <person name="Fomenkov A.I."/>
            <person name="Roberts R.J."/>
            <person name="Karnachuk O.V."/>
            <person name="Novikov A."/>
            <person name="Grabovich M.Y."/>
        </authorList>
    </citation>
    <scope>NUCLEOTIDE SEQUENCE [LARGE SCALE GENOMIC DNA]</scope>
    <source>
        <strain evidence="1 2">A52</strain>
    </source>
</reference>